<evidence type="ECO:0000256" key="7">
    <source>
        <dbReference type="PROSITE-ProRule" id="PRU00283"/>
    </source>
</evidence>
<dbReference type="GO" id="GO:0007018">
    <property type="term" value="P:microtubule-based movement"/>
    <property type="evidence" value="ECO:0007669"/>
    <property type="project" value="InterPro"/>
</dbReference>
<dbReference type="Gene3D" id="3.40.850.10">
    <property type="entry name" value="Kinesin motor domain"/>
    <property type="match status" value="1"/>
</dbReference>
<feature type="coiled-coil region" evidence="8">
    <location>
        <begin position="447"/>
        <end position="474"/>
    </location>
</feature>
<dbReference type="Pfam" id="PF00225">
    <property type="entry name" value="Kinesin"/>
    <property type="match status" value="1"/>
</dbReference>
<keyword evidence="3 7" id="KW-0067">ATP-binding</keyword>
<dbReference type="GeneID" id="109725456"/>
<feature type="binding site" evidence="7">
    <location>
        <begin position="179"/>
        <end position="186"/>
    </location>
    <ligand>
        <name>ATP</name>
        <dbReference type="ChEBI" id="CHEBI:30616"/>
    </ligand>
</feature>
<sequence length="1260" mass="140416">MKALFHSRSGRAAETLTPSSQKQRPPRVPKENVDPSPAAAAVPPPESSPFRSPSSGGAKPLAPKNRSPLPPRPPQGSSNPLKRKLSLETLPENGAPPASASESGVQVIVRIRPPNGEEEESDLIVQKTSPNSVSILDHTFTFDSVADVGSTQEALFQLVGIPLVENCLAGFNSSIFAYGQTGSGKTYTMWGPPSALSEGSSLSSERGLTPRVFELLFSRIAEEQAKHSDRQLIYHCCCSFLEIYNEQITDLLDPTQRNLQIREDTKVGVYVDNLTEENVCTMKDVTQLLIKGLANRRTGATSVNVESSRSHCVFTCIVKCQSKNTADGFNSLRISRINLVDLAGSERQKLTDAAGERLREAGNINRSLSQLGNLINILAEVSQSGKHRHIPYRDSKLTFLLQESLGGNAKLAMICAISPSQSCKSESFSTLRFAQRAKAIKNKAVVNEITQDDVNVLREQIRQLKDELLRMKSNGAVAAENGSYSTGWNARRSLNLLRMSLCRATGLPPSNKDDSDEEMEIDENDVEKPFLQLSVQPSCSEEEVPSKSENLGEGKSSPTCKGAVGDSELEGTTEALRRSAQNEHELTDEEKVPEVGLFLEGKGCEFQDMVLGGDCTHDMVADLCTESSHSSSSITAPSSNLSIVPCQMSPVLQPPTLSISPVLENYSRKSLNTSSAISASQNKIPEIANFPNNSPIRKSKKFRSSTEHLAASLRRGLEAIELHQSSSVLRRSSFKFPVQSVQKVDVGIQTLDCELEEYLPVATCSCSKNETSSDENKDIGNSMNLQLVPVDGPVPSDKPKKQQVIKAVEKVLAGAIRREMALEEHCAKQASEISQLHRLVQQYKHERECNAIIAETREDKISRLESLMDGIFSTEEFMHEEFVSLTNEHKLLKEKYENHPEVLQLKIELKSVQEELDRYKNFFDLGEKDVLIEEIQDLRDQLHYYIDSSSMSNQKTKPVLQLTHFNEPISSPLTTIPESNEESIDIAKLEEERRQWTEAESRWITLTEELRVELEKHRSLYEKCRLELDSEKKCSEELKEALQTAMQGHARILEQYADLQENHMDLLYRHRKISDGIEDVKRAAAKAGVKGAESRFINSLAAEISVLRAEREKERRYWRDENKGLQAQLRDTAEAVQAAGELLVRLKEAEEAAAVAQKRAMLAEQETKKAREEIDNLKTNYDREIALLNQFLAESRLPRDALRPTEANDTNAAKYDEGGSLTDQRWREEFEPFYQGMGNNAFSNGSDPKSWFSGYDRCNI</sequence>
<evidence type="ECO:0000256" key="2">
    <source>
        <dbReference type="ARBA" id="ARBA00022741"/>
    </source>
</evidence>
<dbReference type="PRINTS" id="PR00380">
    <property type="entry name" value="KINESINHEAVY"/>
</dbReference>
<dbReference type="InterPro" id="IPR001752">
    <property type="entry name" value="Kinesin_motor_dom"/>
</dbReference>
<dbReference type="GO" id="GO:0008017">
    <property type="term" value="F:microtubule binding"/>
    <property type="evidence" value="ECO:0007669"/>
    <property type="project" value="InterPro"/>
</dbReference>
<dbReference type="FunFam" id="3.40.850.10:FF:000052">
    <property type="entry name" value="Kinesin-like protein KIN-12F"/>
    <property type="match status" value="1"/>
</dbReference>
<dbReference type="SMART" id="SM00129">
    <property type="entry name" value="KISc"/>
    <property type="match status" value="1"/>
</dbReference>
<evidence type="ECO:0000256" key="4">
    <source>
        <dbReference type="ARBA" id="ARBA00023054"/>
    </source>
</evidence>
<dbReference type="InterPro" id="IPR036961">
    <property type="entry name" value="Kinesin_motor_dom_sf"/>
</dbReference>
<organism evidence="11 12">
    <name type="scientific">Ananas comosus</name>
    <name type="common">Pineapple</name>
    <name type="synonym">Ananas ananas</name>
    <dbReference type="NCBI Taxonomy" id="4615"/>
    <lineage>
        <taxon>Eukaryota</taxon>
        <taxon>Viridiplantae</taxon>
        <taxon>Streptophyta</taxon>
        <taxon>Embryophyta</taxon>
        <taxon>Tracheophyta</taxon>
        <taxon>Spermatophyta</taxon>
        <taxon>Magnoliopsida</taxon>
        <taxon>Liliopsida</taxon>
        <taxon>Poales</taxon>
        <taxon>Bromeliaceae</taxon>
        <taxon>Bromelioideae</taxon>
        <taxon>Ananas</taxon>
    </lineage>
</organism>
<dbReference type="Proteomes" id="UP000515123">
    <property type="component" value="Linkage group 20"/>
</dbReference>
<gene>
    <name evidence="12" type="primary">LOC109725456</name>
</gene>
<dbReference type="InterPro" id="IPR027417">
    <property type="entry name" value="P-loop_NTPase"/>
</dbReference>
<evidence type="ECO:0000256" key="9">
    <source>
        <dbReference type="SAM" id="MobiDB-lite"/>
    </source>
</evidence>
<keyword evidence="2 7" id="KW-0547">Nucleotide-binding</keyword>
<comment type="similarity">
    <text evidence="6">Belongs to the TRAFAC class myosin-kinesin ATPase superfamily. Kinesin family. KIN-12 subfamily.</text>
</comment>
<keyword evidence="5 7" id="KW-0505">Motor protein</keyword>
<accession>A0A6P5GQZ8</accession>
<reference evidence="11" key="1">
    <citation type="journal article" date="2015" name="Nat. Genet.">
        <title>The pineapple genome and the evolution of CAM photosynthesis.</title>
        <authorList>
            <person name="Ming R."/>
            <person name="VanBuren R."/>
            <person name="Wai C.M."/>
            <person name="Tang H."/>
            <person name="Schatz M.C."/>
            <person name="Bowers J.E."/>
            <person name="Lyons E."/>
            <person name="Wang M.L."/>
            <person name="Chen J."/>
            <person name="Biggers E."/>
            <person name="Zhang J."/>
            <person name="Huang L."/>
            <person name="Zhang L."/>
            <person name="Miao W."/>
            <person name="Zhang J."/>
            <person name="Ye Z."/>
            <person name="Miao C."/>
            <person name="Lin Z."/>
            <person name="Wang H."/>
            <person name="Zhou H."/>
            <person name="Yim W.C."/>
            <person name="Priest H.D."/>
            <person name="Zheng C."/>
            <person name="Woodhouse M."/>
            <person name="Edger P.P."/>
            <person name="Guyot R."/>
            <person name="Guo H.B."/>
            <person name="Guo H."/>
            <person name="Zheng G."/>
            <person name="Singh R."/>
            <person name="Sharma A."/>
            <person name="Min X."/>
            <person name="Zheng Y."/>
            <person name="Lee H."/>
            <person name="Gurtowski J."/>
            <person name="Sedlazeck F.J."/>
            <person name="Harkess A."/>
            <person name="McKain M.R."/>
            <person name="Liao Z."/>
            <person name="Fang J."/>
            <person name="Liu J."/>
            <person name="Zhang X."/>
            <person name="Zhang Q."/>
            <person name="Hu W."/>
            <person name="Qin Y."/>
            <person name="Wang K."/>
            <person name="Chen L.Y."/>
            <person name="Shirley N."/>
            <person name="Lin Y.R."/>
            <person name="Liu L.Y."/>
            <person name="Hernandez A.G."/>
            <person name="Wright C.L."/>
            <person name="Bulone V."/>
            <person name="Tuskan G.A."/>
            <person name="Heath K."/>
            <person name="Zee F."/>
            <person name="Moore P.H."/>
            <person name="Sunkar R."/>
            <person name="Leebens-Mack J.H."/>
            <person name="Mockler T."/>
            <person name="Bennetzen J.L."/>
            <person name="Freeling M."/>
            <person name="Sankoff D."/>
            <person name="Paterson A.H."/>
            <person name="Zhu X."/>
            <person name="Yang X."/>
            <person name="Smith J.A."/>
            <person name="Cushman J.C."/>
            <person name="Paull R.E."/>
            <person name="Yu Q."/>
        </authorList>
    </citation>
    <scope>NUCLEOTIDE SEQUENCE [LARGE SCALE GENOMIC DNA]</scope>
    <source>
        <strain evidence="11">cv. F153</strain>
    </source>
</reference>
<feature type="region of interest" description="Disordered" evidence="9">
    <location>
        <begin position="536"/>
        <end position="567"/>
    </location>
</feature>
<evidence type="ECO:0000313" key="11">
    <source>
        <dbReference type="Proteomes" id="UP000515123"/>
    </source>
</evidence>
<keyword evidence="11" id="KW-1185">Reference proteome</keyword>
<reference evidence="12" key="2">
    <citation type="submission" date="2025-08" db="UniProtKB">
        <authorList>
            <consortium name="RefSeq"/>
        </authorList>
    </citation>
    <scope>IDENTIFICATION</scope>
    <source>
        <tissue evidence="12">Leaf</tissue>
    </source>
</reference>
<evidence type="ECO:0000256" key="3">
    <source>
        <dbReference type="ARBA" id="ARBA00022840"/>
    </source>
</evidence>
<evidence type="ECO:0000256" key="5">
    <source>
        <dbReference type="ARBA" id="ARBA00023175"/>
    </source>
</evidence>
<dbReference type="PANTHER" id="PTHR37739:SF16">
    <property type="entry name" value="KINESIN-LIKE PROTEIN"/>
    <property type="match status" value="1"/>
</dbReference>
<dbReference type="SUPFAM" id="SSF52540">
    <property type="entry name" value="P-loop containing nucleoside triphosphate hydrolases"/>
    <property type="match status" value="1"/>
</dbReference>
<feature type="domain" description="Kinesin motor" evidence="10">
    <location>
        <begin position="104"/>
        <end position="440"/>
    </location>
</feature>
<dbReference type="GO" id="GO:0009524">
    <property type="term" value="C:phragmoplast"/>
    <property type="evidence" value="ECO:0007669"/>
    <property type="project" value="UniProtKB-ARBA"/>
</dbReference>
<protein>
    <submittedName>
        <fullName evidence="12">Kinesin-like protein KIN-12B</fullName>
    </submittedName>
</protein>
<feature type="coiled-coil region" evidence="8">
    <location>
        <begin position="1139"/>
        <end position="1187"/>
    </location>
</feature>
<keyword evidence="4 8" id="KW-0175">Coiled coil</keyword>
<dbReference type="OrthoDB" id="3176171at2759"/>
<evidence type="ECO:0000313" key="12">
    <source>
        <dbReference type="RefSeq" id="XP_020110237.1"/>
    </source>
</evidence>
<keyword evidence="1" id="KW-0493">Microtubule</keyword>
<dbReference type="PROSITE" id="PS00411">
    <property type="entry name" value="KINESIN_MOTOR_1"/>
    <property type="match status" value="1"/>
</dbReference>
<dbReference type="GO" id="GO:0005524">
    <property type="term" value="F:ATP binding"/>
    <property type="evidence" value="ECO:0007669"/>
    <property type="project" value="UniProtKB-UniRule"/>
</dbReference>
<dbReference type="InterPro" id="IPR019821">
    <property type="entry name" value="Kinesin_motor_CS"/>
</dbReference>
<dbReference type="AlphaFoldDB" id="A0A6P5GQZ8"/>
<dbReference type="PANTHER" id="PTHR37739">
    <property type="entry name" value="KINESIN-LIKE PROTEIN KIN-12D"/>
    <property type="match status" value="1"/>
</dbReference>
<evidence type="ECO:0000256" key="8">
    <source>
        <dbReference type="SAM" id="Coils"/>
    </source>
</evidence>
<dbReference type="InterPro" id="IPR044986">
    <property type="entry name" value="KIF15/KIN-12"/>
</dbReference>
<evidence type="ECO:0000256" key="6">
    <source>
        <dbReference type="ARBA" id="ARBA00034488"/>
    </source>
</evidence>
<dbReference type="GO" id="GO:0005874">
    <property type="term" value="C:microtubule"/>
    <property type="evidence" value="ECO:0007669"/>
    <property type="project" value="UniProtKB-KW"/>
</dbReference>
<proteinExistence type="inferred from homology"/>
<dbReference type="GO" id="GO:0003777">
    <property type="term" value="F:microtubule motor activity"/>
    <property type="evidence" value="ECO:0007669"/>
    <property type="project" value="InterPro"/>
</dbReference>
<dbReference type="RefSeq" id="XP_020110237.1">
    <property type="nucleotide sequence ID" value="XM_020254648.1"/>
</dbReference>
<evidence type="ECO:0000256" key="1">
    <source>
        <dbReference type="ARBA" id="ARBA00022701"/>
    </source>
</evidence>
<dbReference type="PROSITE" id="PS50067">
    <property type="entry name" value="KINESIN_MOTOR_2"/>
    <property type="match status" value="1"/>
</dbReference>
<name>A0A6P5GQZ8_ANACO</name>
<evidence type="ECO:0000259" key="10">
    <source>
        <dbReference type="PROSITE" id="PS50067"/>
    </source>
</evidence>
<feature type="region of interest" description="Disordered" evidence="9">
    <location>
        <begin position="1"/>
        <end position="82"/>
    </location>
</feature>